<gene>
    <name evidence="1" type="ORF">CLSA_c25020</name>
</gene>
<dbReference type="Proteomes" id="UP000017118">
    <property type="component" value="Chromosome"/>
</dbReference>
<keyword evidence="2" id="KW-1185">Reference proteome</keyword>
<dbReference type="EMBL" id="CP006721">
    <property type="protein sequence ID" value="AGX43475.1"/>
    <property type="molecule type" value="Genomic_DNA"/>
</dbReference>
<name>U5MSA3_CLOSA</name>
<evidence type="ECO:0000313" key="2">
    <source>
        <dbReference type="Proteomes" id="UP000017118"/>
    </source>
</evidence>
<sequence>MYKLFYGTCEKTLYIPIKYYDKLALKNYAYLKNMCYSDANLRKKVTFKKLHDYISTYA</sequence>
<evidence type="ECO:0000313" key="1">
    <source>
        <dbReference type="EMBL" id="AGX43475.1"/>
    </source>
</evidence>
<dbReference type="HOGENOM" id="CLU_2971428_0_0_9"/>
<proteinExistence type="predicted"/>
<dbReference type="AlphaFoldDB" id="U5MSA3"/>
<dbReference type="KEGG" id="csb:CLSA_c25020"/>
<dbReference type="PATRIC" id="fig|1345695.3.peg.2478"/>
<protein>
    <submittedName>
        <fullName evidence="1">Uncharacterized protein</fullName>
    </submittedName>
</protein>
<reference evidence="1 2" key="1">
    <citation type="journal article" date="2013" name="Genome Announc.">
        <title>Complete Genome Sequence of the Solvent Producer Clostridium saccharobutylicum NCP262 (DSM 13864).</title>
        <authorList>
            <person name="Poehlein A."/>
            <person name="Hartwich K."/>
            <person name="Krabben P."/>
            <person name="Ehrenreich A."/>
            <person name="Liebl W."/>
            <person name="Durre P."/>
            <person name="Gottschalk G."/>
            <person name="Daniel R."/>
        </authorList>
    </citation>
    <scope>NUCLEOTIDE SEQUENCE [LARGE SCALE GENOMIC DNA]</scope>
    <source>
        <strain evidence="1">DSM 13864</strain>
    </source>
</reference>
<accession>U5MSA3</accession>
<organism evidence="1 2">
    <name type="scientific">Clostridium saccharobutylicum DSM 13864</name>
    <dbReference type="NCBI Taxonomy" id="1345695"/>
    <lineage>
        <taxon>Bacteria</taxon>
        <taxon>Bacillati</taxon>
        <taxon>Bacillota</taxon>
        <taxon>Clostridia</taxon>
        <taxon>Eubacteriales</taxon>
        <taxon>Clostridiaceae</taxon>
        <taxon>Clostridium</taxon>
    </lineage>
</organism>